<evidence type="ECO:0000313" key="2">
    <source>
        <dbReference type="EMBL" id="KAJ7721794.1"/>
    </source>
</evidence>
<evidence type="ECO:0000313" key="3">
    <source>
        <dbReference type="Proteomes" id="UP001215598"/>
    </source>
</evidence>
<dbReference type="EMBL" id="JARKIB010000226">
    <property type="protein sequence ID" value="KAJ7721794.1"/>
    <property type="molecule type" value="Genomic_DNA"/>
</dbReference>
<reference evidence="2" key="1">
    <citation type="submission" date="2023-03" db="EMBL/GenBank/DDBJ databases">
        <title>Massive genome expansion in bonnet fungi (Mycena s.s.) driven by repeated elements and novel gene families across ecological guilds.</title>
        <authorList>
            <consortium name="Lawrence Berkeley National Laboratory"/>
            <person name="Harder C.B."/>
            <person name="Miyauchi S."/>
            <person name="Viragh M."/>
            <person name="Kuo A."/>
            <person name="Thoen E."/>
            <person name="Andreopoulos B."/>
            <person name="Lu D."/>
            <person name="Skrede I."/>
            <person name="Drula E."/>
            <person name="Henrissat B."/>
            <person name="Morin E."/>
            <person name="Kohler A."/>
            <person name="Barry K."/>
            <person name="LaButti K."/>
            <person name="Morin E."/>
            <person name="Salamov A."/>
            <person name="Lipzen A."/>
            <person name="Mereny Z."/>
            <person name="Hegedus B."/>
            <person name="Baldrian P."/>
            <person name="Stursova M."/>
            <person name="Weitz H."/>
            <person name="Taylor A."/>
            <person name="Grigoriev I.V."/>
            <person name="Nagy L.G."/>
            <person name="Martin F."/>
            <person name="Kauserud H."/>
        </authorList>
    </citation>
    <scope>NUCLEOTIDE SEQUENCE</scope>
    <source>
        <strain evidence="2">CBHHK182m</strain>
    </source>
</reference>
<comment type="caution">
    <text evidence="2">The sequence shown here is derived from an EMBL/GenBank/DDBJ whole genome shotgun (WGS) entry which is preliminary data.</text>
</comment>
<keyword evidence="3" id="KW-1185">Reference proteome</keyword>
<organism evidence="2 3">
    <name type="scientific">Mycena metata</name>
    <dbReference type="NCBI Taxonomy" id="1033252"/>
    <lineage>
        <taxon>Eukaryota</taxon>
        <taxon>Fungi</taxon>
        <taxon>Dikarya</taxon>
        <taxon>Basidiomycota</taxon>
        <taxon>Agaricomycotina</taxon>
        <taxon>Agaricomycetes</taxon>
        <taxon>Agaricomycetidae</taxon>
        <taxon>Agaricales</taxon>
        <taxon>Marasmiineae</taxon>
        <taxon>Mycenaceae</taxon>
        <taxon>Mycena</taxon>
    </lineage>
</organism>
<protein>
    <submittedName>
        <fullName evidence="2">Uncharacterized protein</fullName>
    </submittedName>
</protein>
<dbReference type="Proteomes" id="UP001215598">
    <property type="component" value="Unassembled WGS sequence"/>
</dbReference>
<sequence>MNPPLRAPAAPSWPPISLGKLFAGKLECPLGRPACRPKVVSEEALYMEVLAAEHSDEEPDARALEGSGEDYEG</sequence>
<dbReference type="AlphaFoldDB" id="A0AAD7MKM0"/>
<gene>
    <name evidence="2" type="ORF">B0H16DRAFT_1335084</name>
</gene>
<evidence type="ECO:0000256" key="1">
    <source>
        <dbReference type="SAM" id="MobiDB-lite"/>
    </source>
</evidence>
<proteinExistence type="predicted"/>
<accession>A0AAD7MKM0</accession>
<feature type="region of interest" description="Disordered" evidence="1">
    <location>
        <begin position="52"/>
        <end position="73"/>
    </location>
</feature>
<name>A0AAD7MKM0_9AGAR</name>